<comment type="caution">
    <text evidence="7">The sequence shown here is derived from an EMBL/GenBank/DDBJ whole genome shotgun (WGS) entry which is preliminary data.</text>
</comment>
<evidence type="ECO:0000256" key="6">
    <source>
        <dbReference type="SAM" id="Phobius"/>
    </source>
</evidence>
<evidence type="ECO:0000256" key="5">
    <source>
        <dbReference type="ARBA" id="ARBA00023136"/>
    </source>
</evidence>
<keyword evidence="5 6" id="KW-0472">Membrane</keyword>
<accession>A0ABR9EHE3</accession>
<name>A0ABR9EHE3_9GAMM</name>
<feature type="transmembrane region" description="Helical" evidence="6">
    <location>
        <begin position="68"/>
        <end position="87"/>
    </location>
</feature>
<feature type="transmembrane region" description="Helical" evidence="6">
    <location>
        <begin position="39"/>
        <end position="62"/>
    </location>
</feature>
<reference evidence="7 8" key="1">
    <citation type="submission" date="2015-03" db="EMBL/GenBank/DDBJ databases">
        <title>Genome sequence of Pseudoalteromonas aurantia.</title>
        <authorList>
            <person name="Xie B.-B."/>
            <person name="Rong J.-C."/>
            <person name="Qin Q.-L."/>
            <person name="Zhang Y.-Z."/>
        </authorList>
    </citation>
    <scope>NUCLEOTIDE SEQUENCE [LARGE SCALE GENOMIC DNA]</scope>
    <source>
        <strain evidence="7 8">208</strain>
    </source>
</reference>
<evidence type="ECO:0000256" key="2">
    <source>
        <dbReference type="ARBA" id="ARBA00022475"/>
    </source>
</evidence>
<sequence>MLDVSVLPMFLGACLLLAVSPGPDLLLLMSYSSIKGFKAGTAIAGGIFLAGLLQSVLVAVGLAKLLQLVPVLAVMIKLVGALYLLWLGTKLIKNWHNAGTPCTNASKHVDKSMRQLFLLGMLNNLLNPKALLFFALFLPQFINAQAPILTQIMLLGVLLSMVALMINVMVSWMVSIATNEFTAKIKPGRYVDGILGMLFVGLAARLALSK</sequence>
<evidence type="ECO:0000256" key="4">
    <source>
        <dbReference type="ARBA" id="ARBA00022989"/>
    </source>
</evidence>
<proteinExistence type="predicted"/>
<dbReference type="InterPro" id="IPR001123">
    <property type="entry name" value="LeuE-type"/>
</dbReference>
<gene>
    <name evidence="7" type="ORF">PAUR_b0444</name>
</gene>
<feature type="transmembrane region" description="Helical" evidence="6">
    <location>
        <begin position="116"/>
        <end position="142"/>
    </location>
</feature>
<dbReference type="RefSeq" id="WP_192509526.1">
    <property type="nucleotide sequence ID" value="NZ_AQGV01000015.1"/>
</dbReference>
<feature type="transmembrane region" description="Helical" evidence="6">
    <location>
        <begin position="190"/>
        <end position="208"/>
    </location>
</feature>
<evidence type="ECO:0000256" key="1">
    <source>
        <dbReference type="ARBA" id="ARBA00004651"/>
    </source>
</evidence>
<dbReference type="Pfam" id="PF01810">
    <property type="entry name" value="LysE"/>
    <property type="match status" value="1"/>
</dbReference>
<dbReference type="EMBL" id="AQGV01000015">
    <property type="protein sequence ID" value="MBE0370407.1"/>
    <property type="molecule type" value="Genomic_DNA"/>
</dbReference>
<keyword evidence="8" id="KW-1185">Reference proteome</keyword>
<dbReference type="Proteomes" id="UP000615755">
    <property type="component" value="Unassembled WGS sequence"/>
</dbReference>
<keyword evidence="2" id="KW-1003">Cell membrane</keyword>
<feature type="transmembrane region" description="Helical" evidence="6">
    <location>
        <begin position="148"/>
        <end position="170"/>
    </location>
</feature>
<evidence type="ECO:0008006" key="9">
    <source>
        <dbReference type="Google" id="ProtNLM"/>
    </source>
</evidence>
<organism evidence="7 8">
    <name type="scientific">Pseudoalteromonas aurantia 208</name>
    <dbReference type="NCBI Taxonomy" id="1314867"/>
    <lineage>
        <taxon>Bacteria</taxon>
        <taxon>Pseudomonadati</taxon>
        <taxon>Pseudomonadota</taxon>
        <taxon>Gammaproteobacteria</taxon>
        <taxon>Alteromonadales</taxon>
        <taxon>Pseudoalteromonadaceae</taxon>
        <taxon>Pseudoalteromonas</taxon>
    </lineage>
</organism>
<dbReference type="PANTHER" id="PTHR30086:SF20">
    <property type="entry name" value="ARGININE EXPORTER PROTEIN ARGO-RELATED"/>
    <property type="match status" value="1"/>
</dbReference>
<evidence type="ECO:0000313" key="7">
    <source>
        <dbReference type="EMBL" id="MBE0370407.1"/>
    </source>
</evidence>
<evidence type="ECO:0000256" key="3">
    <source>
        <dbReference type="ARBA" id="ARBA00022692"/>
    </source>
</evidence>
<feature type="transmembrane region" description="Helical" evidence="6">
    <location>
        <begin position="6"/>
        <end position="27"/>
    </location>
</feature>
<comment type="subcellular location">
    <subcellularLocation>
        <location evidence="1">Cell membrane</location>
        <topology evidence="1">Multi-pass membrane protein</topology>
    </subcellularLocation>
</comment>
<keyword evidence="3 6" id="KW-0812">Transmembrane</keyword>
<keyword evidence="4 6" id="KW-1133">Transmembrane helix</keyword>
<dbReference type="PANTHER" id="PTHR30086">
    <property type="entry name" value="ARGININE EXPORTER PROTEIN ARGO"/>
    <property type="match status" value="1"/>
</dbReference>
<dbReference type="PIRSF" id="PIRSF006324">
    <property type="entry name" value="LeuE"/>
    <property type="match status" value="1"/>
</dbReference>
<evidence type="ECO:0000313" key="8">
    <source>
        <dbReference type="Proteomes" id="UP000615755"/>
    </source>
</evidence>
<protein>
    <recommendedName>
        <fullName evidence="9">LysE family translocator</fullName>
    </recommendedName>
</protein>